<proteinExistence type="predicted"/>
<dbReference type="Proteomes" id="UP001156215">
    <property type="component" value="Chromosome"/>
</dbReference>
<sequence length="341" mass="38306">MRLPARFVAPFLFFLACLAPASPSLAQTLDANARASLIAEMKANPNALDKWQSGMQELMMGAVRQTDYLSRMAQMRSILELLVERLTLDAGKPLPEASQAILLYGSSLLDQGIFVVYEADPFIQGLRKQLYTRIMQLPGCTTDECSYLQAWASVMEAKMTPHEAQRTRLFDFAYRFYDRIIGNPPEKTTMPSLVMMRTSYIYTLAADAVLSNSTTRRHRIFSKADALAKEAASYQRQSNELPDVLAEAVNRTLVRLNLSKAYCEASPAIRRLYLAAAEKNRAAFAEKEDAVSQYLFQAEVAVIRGDWKNAMKNLHLLPVEVRPYLLTVPSIRHAKNPMVVA</sequence>
<accession>A0A9E9LVR3</accession>
<protein>
    <submittedName>
        <fullName evidence="2">Uncharacterized protein</fullName>
    </submittedName>
</protein>
<feature type="signal peptide" evidence="1">
    <location>
        <begin position="1"/>
        <end position="26"/>
    </location>
</feature>
<keyword evidence="1" id="KW-0732">Signal</keyword>
<dbReference type="PROSITE" id="PS51257">
    <property type="entry name" value="PROKAR_LIPOPROTEIN"/>
    <property type="match status" value="1"/>
</dbReference>
<keyword evidence="3" id="KW-1185">Reference proteome</keyword>
<dbReference type="KEGG" id="ovb:NB640_12860"/>
<dbReference type="AlphaFoldDB" id="A0A9E9LVR3"/>
<name>A0A9E9LVR3_9BURK</name>
<evidence type="ECO:0000256" key="1">
    <source>
        <dbReference type="SAM" id="SignalP"/>
    </source>
</evidence>
<dbReference type="RefSeq" id="WP_269309084.1">
    <property type="nucleotide sequence ID" value="NZ_CP098242.1"/>
</dbReference>
<gene>
    <name evidence="2" type="ORF">NB640_12860</name>
</gene>
<organism evidence="2 3">
    <name type="scientific">Oxalobacter vibrioformis</name>
    <dbReference type="NCBI Taxonomy" id="933080"/>
    <lineage>
        <taxon>Bacteria</taxon>
        <taxon>Pseudomonadati</taxon>
        <taxon>Pseudomonadota</taxon>
        <taxon>Betaproteobacteria</taxon>
        <taxon>Burkholderiales</taxon>
        <taxon>Oxalobacteraceae</taxon>
        <taxon>Oxalobacter</taxon>
    </lineage>
</organism>
<evidence type="ECO:0000313" key="3">
    <source>
        <dbReference type="Proteomes" id="UP001156215"/>
    </source>
</evidence>
<feature type="chain" id="PRO_5038388835" evidence="1">
    <location>
        <begin position="27"/>
        <end position="341"/>
    </location>
</feature>
<evidence type="ECO:0000313" key="2">
    <source>
        <dbReference type="EMBL" id="WAW10086.1"/>
    </source>
</evidence>
<reference evidence="2" key="1">
    <citation type="journal article" date="2022" name="Front. Microbiol.">
        <title>New perspectives on an old grouping: The genomic and phenotypic variability of Oxalobacter formigenes and the implications for calcium oxalate stone prevention.</title>
        <authorList>
            <person name="Chmiel J.A."/>
            <person name="Carr C."/>
            <person name="Stuivenberg G.A."/>
            <person name="Venema R."/>
            <person name="Chanyi R.M."/>
            <person name="Al K.F."/>
            <person name="Giguere D."/>
            <person name="Say H."/>
            <person name="Akouris P.P."/>
            <person name="Dominguez Romero S.A."/>
            <person name="Kwong A."/>
            <person name="Tai V."/>
            <person name="Koval S.F."/>
            <person name="Razvi H."/>
            <person name="Bjazevic J."/>
            <person name="Burton J.P."/>
        </authorList>
    </citation>
    <scope>NUCLEOTIDE SEQUENCE</scope>
    <source>
        <strain evidence="2">WoOx3</strain>
    </source>
</reference>
<dbReference type="EMBL" id="CP098242">
    <property type="protein sequence ID" value="WAW10086.1"/>
    <property type="molecule type" value="Genomic_DNA"/>
</dbReference>